<keyword evidence="1" id="KW-0472">Membrane</keyword>
<proteinExistence type="predicted"/>
<feature type="transmembrane region" description="Helical" evidence="1">
    <location>
        <begin position="7"/>
        <end position="27"/>
    </location>
</feature>
<accession>I3D1Y6</accession>
<sequence length="347" mass="40579">MKTRLKFIIIGIVVATIVFGTYQSIMYQCGTLPVFMETPRSPTLQNCLEIWKHQLDQQGSDGKYQYRFGETTIKNEKDQQFDRVFFSYSHDYGTTFSESKDISMSKNTWTGEPKMILMDDDVILVWQEEIPPVHTLSFAKSDDHGETLEKKYLWHGSRPDIVHYNNVLYLTWVDLETRQVLYTTSDNRGESFEKHKVIFAPKEEFSPYALKPEPKFVVDNNIVKIVWESNGKDFAFIIDQDSPLSMLKSKHEGLEDLKNHPLVDEFYAKYPDAHEEVRIDHISYFAGSDDGFKVRMNLYFDENDELDYINLKCYLNRELQTDVPGSFISKYLTDFTCDENGSQRNEN</sequence>
<dbReference type="RefSeq" id="WP_008299708.1">
    <property type="nucleotide sequence ID" value="NZ_AEXL02000098.1"/>
</dbReference>
<reference evidence="2 3" key="1">
    <citation type="journal article" date="2012" name="J. Bacteriol.">
        <title>Genome sequence of "Candidatus Nitrosopumilus salaria" BD31, an ammonia-oxidizing archaeon from the San Francisco Bay estuary.</title>
        <authorList>
            <person name="Mosier A.C."/>
            <person name="Allen E.E."/>
            <person name="Kim M."/>
            <person name="Ferriera S."/>
            <person name="Francis C.A."/>
        </authorList>
    </citation>
    <scope>NUCLEOTIDE SEQUENCE [LARGE SCALE GENOMIC DNA]</scope>
    <source>
        <strain evidence="2 3">BD31</strain>
    </source>
</reference>
<evidence type="ECO:0000256" key="1">
    <source>
        <dbReference type="SAM" id="Phobius"/>
    </source>
</evidence>
<dbReference type="Gene3D" id="2.120.10.10">
    <property type="match status" value="1"/>
</dbReference>
<keyword evidence="1" id="KW-1133">Transmembrane helix</keyword>
<protein>
    <recommendedName>
        <fullName evidence="4">Exo-alpha-sialidase</fullName>
    </recommendedName>
</protein>
<dbReference type="AlphaFoldDB" id="I3D1Y6"/>
<gene>
    <name evidence="2" type="ORF">BD31_I0825</name>
</gene>
<evidence type="ECO:0000313" key="3">
    <source>
        <dbReference type="Proteomes" id="UP000003423"/>
    </source>
</evidence>
<organism evidence="2 3">
    <name type="scientific">Candidatus Nitrosopumilus salarius BD31</name>
    <dbReference type="NCBI Taxonomy" id="859350"/>
    <lineage>
        <taxon>Archaea</taxon>
        <taxon>Nitrososphaerota</taxon>
        <taxon>Nitrososphaeria</taxon>
        <taxon>Nitrosopumilales</taxon>
        <taxon>Nitrosopumilaceae</taxon>
        <taxon>Nitrosopumilus</taxon>
    </lineage>
</organism>
<keyword evidence="3" id="KW-1185">Reference proteome</keyword>
<dbReference type="SUPFAM" id="SSF50939">
    <property type="entry name" value="Sialidases"/>
    <property type="match status" value="1"/>
</dbReference>
<name>I3D1Y6_9ARCH</name>
<comment type="caution">
    <text evidence="2">The sequence shown here is derived from an EMBL/GenBank/DDBJ whole genome shotgun (WGS) entry which is preliminary data.</text>
</comment>
<dbReference type="EMBL" id="AEXL02000098">
    <property type="protein sequence ID" value="EIJ65729.1"/>
    <property type="molecule type" value="Genomic_DNA"/>
</dbReference>
<dbReference type="CDD" id="cd15482">
    <property type="entry name" value="Sialidase_non-viral"/>
    <property type="match status" value="1"/>
</dbReference>
<dbReference type="OrthoDB" id="387528at2157"/>
<keyword evidence="1" id="KW-0812">Transmembrane</keyword>
<dbReference type="InterPro" id="IPR036278">
    <property type="entry name" value="Sialidase_sf"/>
</dbReference>
<dbReference type="Proteomes" id="UP000003423">
    <property type="component" value="Unassembled WGS sequence"/>
</dbReference>
<evidence type="ECO:0008006" key="4">
    <source>
        <dbReference type="Google" id="ProtNLM"/>
    </source>
</evidence>
<dbReference type="PATRIC" id="fig|859350.6.peg.1205"/>
<evidence type="ECO:0000313" key="2">
    <source>
        <dbReference type="EMBL" id="EIJ65729.1"/>
    </source>
</evidence>